<protein>
    <submittedName>
        <fullName evidence="4">Stage II sporulation protein E</fullName>
        <ecNumber evidence="4">3.1.3.16</ecNumber>
    </submittedName>
</protein>
<feature type="transmembrane region" description="Helical" evidence="2">
    <location>
        <begin position="75"/>
        <end position="92"/>
    </location>
</feature>
<proteinExistence type="predicted"/>
<feature type="transmembrane region" description="Helical" evidence="2">
    <location>
        <begin position="186"/>
        <end position="208"/>
    </location>
</feature>
<feature type="transmembrane region" description="Helical" evidence="2">
    <location>
        <begin position="302"/>
        <end position="318"/>
    </location>
</feature>
<name>A0ABS6G212_9FIRM</name>
<sequence>MADKPTILPYQRSYVELESVKPIGKIKTMPLSSINVNIVFLHLVAFLLGRAGILQGLTPFGIAFFTALSQRDRKYGLLGITTFLGIVTVQGLSSSIPYGFALAVIYCLFQYVLDLRKTKIFKASLVGAGAYLLTTALFLSFTGFYLYDWIIVAFESLVIFVVVYISSYAIPVALQNTNRKILSTEEIICIAIITALVLSGINEVYILGLSLRNILGILMTILFAYNGGASIGAAVGITLGLITSMSTGSTPIVIGIFGFSGLLAGIFKDIGKVGSAFGFLMGNAILTFYINGYYEIFIQFKEVAVAFVLFLALPYTWISQMEKFCNTRTGILNSSKTHSDRMRKLTYEKLKECATTFGELSTTFEKISEKQELFANEDLSKLIEKVANNVCHNCGMKRSCWDQNFNTTYQGMLDMLIYIEEKGMLHYDDIPKPMQKRCIRIKAVMEKIAHLYELSYLNMVWKQRLIESRELVGEQLRGVAKVIEELAINVNDKVQFDVDLEDSIYVALDKAGLSVKNIMVSNSEKGNLEIVVDKKQCYNRDHCNDKFLSVVSGAVGATLVKKSRNCSRQEGNESCSFTLVEANKYATCTKSAVAIKEGNQLSGDSHTFMELKNGQYMTALSDGMGTGDKAHLQSSATIDMLEKMMEAGFHREIAIKTINSMLMLKSSDEMFASLDMTLIDLYKGTADFIKIGSSPSFIKRQNGKIDEITSSTLPIGILTDIQVEGNMQNLEDGDLIITVSDGIIDSNQEQGEKWLIEFLKNTKSLNPQEIADGILHNALKFTQNIATDDLTVLVTKVWEVN</sequence>
<feature type="transmembrane region" description="Helical" evidence="2">
    <location>
        <begin position="153"/>
        <end position="174"/>
    </location>
</feature>
<reference evidence="4 5" key="1">
    <citation type="submission" date="2021-06" db="EMBL/GenBank/DDBJ databases">
        <authorList>
            <person name="Sun Q."/>
            <person name="Li D."/>
        </authorList>
    </citation>
    <scope>NUCLEOTIDE SEQUENCE [LARGE SCALE GENOMIC DNA]</scope>
    <source>
        <strain evidence="4 5">MSJ-5</strain>
    </source>
</reference>
<dbReference type="Proteomes" id="UP000779508">
    <property type="component" value="Unassembled WGS sequence"/>
</dbReference>
<gene>
    <name evidence="4" type="primary">spoIIE</name>
    <name evidence="4" type="ORF">KQI88_08765</name>
</gene>
<feature type="transmembrane region" description="Helical" evidence="2">
    <location>
        <begin position="125"/>
        <end position="147"/>
    </location>
</feature>
<feature type="transmembrane region" description="Helical" evidence="2">
    <location>
        <begin position="273"/>
        <end position="290"/>
    </location>
</feature>
<dbReference type="SMART" id="SM00331">
    <property type="entry name" value="PP2C_SIG"/>
    <property type="match status" value="1"/>
</dbReference>
<feature type="transmembrane region" description="Helical" evidence="2">
    <location>
        <begin position="249"/>
        <end position="267"/>
    </location>
</feature>
<dbReference type="PANTHER" id="PTHR43156:SF2">
    <property type="entry name" value="STAGE II SPORULATION PROTEIN E"/>
    <property type="match status" value="1"/>
</dbReference>
<evidence type="ECO:0000313" key="5">
    <source>
        <dbReference type="Proteomes" id="UP000779508"/>
    </source>
</evidence>
<keyword evidence="2" id="KW-0472">Membrane</keyword>
<dbReference type="GO" id="GO:0004722">
    <property type="term" value="F:protein serine/threonine phosphatase activity"/>
    <property type="evidence" value="ECO:0007669"/>
    <property type="project" value="UniProtKB-EC"/>
</dbReference>
<dbReference type="InterPro" id="IPR001932">
    <property type="entry name" value="PPM-type_phosphatase-like_dom"/>
</dbReference>
<dbReference type="Pfam" id="PF19732">
    <property type="entry name" value="SpoIIE_N"/>
    <property type="match status" value="1"/>
</dbReference>
<evidence type="ECO:0000256" key="2">
    <source>
        <dbReference type="SAM" id="Phobius"/>
    </source>
</evidence>
<dbReference type="PANTHER" id="PTHR43156">
    <property type="entry name" value="STAGE II SPORULATION PROTEIN E-RELATED"/>
    <property type="match status" value="1"/>
</dbReference>
<feature type="transmembrane region" description="Helical" evidence="2">
    <location>
        <begin position="39"/>
        <end position="68"/>
    </location>
</feature>
<keyword evidence="5" id="KW-1185">Reference proteome</keyword>
<keyword evidence="1 4" id="KW-0378">Hydrolase</keyword>
<evidence type="ECO:0000313" key="4">
    <source>
        <dbReference type="EMBL" id="MBU5676507.1"/>
    </source>
</evidence>
<feature type="domain" description="PPM-type phosphatase" evidence="3">
    <location>
        <begin position="586"/>
        <end position="797"/>
    </location>
</feature>
<dbReference type="InterPro" id="IPR052016">
    <property type="entry name" value="Bact_Sigma-Reg"/>
</dbReference>
<dbReference type="NCBIfam" id="TIGR02865">
    <property type="entry name" value="spore_II_E"/>
    <property type="match status" value="1"/>
</dbReference>
<organism evidence="4 5">
    <name type="scientific">Alkaliphilus flagellatus</name>
    <dbReference type="NCBI Taxonomy" id="2841507"/>
    <lineage>
        <taxon>Bacteria</taxon>
        <taxon>Bacillati</taxon>
        <taxon>Bacillota</taxon>
        <taxon>Clostridia</taxon>
        <taxon>Peptostreptococcales</taxon>
        <taxon>Natronincolaceae</taxon>
        <taxon>Alkaliphilus</taxon>
    </lineage>
</organism>
<comment type="caution">
    <text evidence="4">The sequence shown here is derived from an EMBL/GenBank/DDBJ whole genome shotgun (WGS) entry which is preliminary data.</text>
</comment>
<feature type="transmembrane region" description="Helical" evidence="2">
    <location>
        <begin position="214"/>
        <end position="242"/>
    </location>
</feature>
<dbReference type="EC" id="3.1.3.16" evidence="4"/>
<evidence type="ECO:0000256" key="1">
    <source>
        <dbReference type="ARBA" id="ARBA00022801"/>
    </source>
</evidence>
<dbReference type="EMBL" id="JAHLQK010000003">
    <property type="protein sequence ID" value="MBU5676507.1"/>
    <property type="molecule type" value="Genomic_DNA"/>
</dbReference>
<dbReference type="InterPro" id="IPR045768">
    <property type="entry name" value="SpoIIE_N"/>
</dbReference>
<dbReference type="Pfam" id="PF07228">
    <property type="entry name" value="SpoIIE"/>
    <property type="match status" value="1"/>
</dbReference>
<evidence type="ECO:0000259" key="3">
    <source>
        <dbReference type="SMART" id="SM00331"/>
    </source>
</evidence>
<keyword evidence="2" id="KW-1133">Transmembrane helix</keyword>
<dbReference type="RefSeq" id="WP_216416317.1">
    <property type="nucleotide sequence ID" value="NZ_JAHLQK010000003.1"/>
</dbReference>
<accession>A0ABS6G212</accession>
<feature type="transmembrane region" description="Helical" evidence="2">
    <location>
        <begin position="98"/>
        <end position="113"/>
    </location>
</feature>
<keyword evidence="2" id="KW-0812">Transmembrane</keyword>
<dbReference type="InterPro" id="IPR014221">
    <property type="entry name" value="SpoII_E"/>
</dbReference>